<dbReference type="SUPFAM" id="SSF46894">
    <property type="entry name" value="C-terminal effector domain of the bipartite response regulators"/>
    <property type="match status" value="1"/>
</dbReference>
<dbReference type="Pfam" id="PF00196">
    <property type="entry name" value="GerE"/>
    <property type="match status" value="1"/>
</dbReference>
<dbReference type="EMBL" id="JAEQNE010000002">
    <property type="protein sequence ID" value="MBL0392028.1"/>
    <property type="molecule type" value="Genomic_DNA"/>
</dbReference>
<keyword evidence="2" id="KW-0238">DNA-binding</keyword>
<proteinExistence type="predicted"/>
<dbReference type="Proteomes" id="UP000599109">
    <property type="component" value="Unassembled WGS sequence"/>
</dbReference>
<evidence type="ECO:0000313" key="6">
    <source>
        <dbReference type="Proteomes" id="UP000599109"/>
    </source>
</evidence>
<dbReference type="CDD" id="cd06170">
    <property type="entry name" value="LuxR_C_like"/>
    <property type="match status" value="1"/>
</dbReference>
<evidence type="ECO:0000259" key="4">
    <source>
        <dbReference type="PROSITE" id="PS50043"/>
    </source>
</evidence>
<dbReference type="PRINTS" id="PR00038">
    <property type="entry name" value="HTHLUXR"/>
</dbReference>
<keyword evidence="1" id="KW-0805">Transcription regulation</keyword>
<comment type="caution">
    <text evidence="5">The sequence shown here is derived from an EMBL/GenBank/DDBJ whole genome shotgun (WGS) entry which is preliminary data.</text>
</comment>
<evidence type="ECO:0000256" key="1">
    <source>
        <dbReference type="ARBA" id="ARBA00023015"/>
    </source>
</evidence>
<dbReference type="PANTHER" id="PTHR44688:SF16">
    <property type="entry name" value="DNA-BINDING TRANSCRIPTIONAL ACTIVATOR DEVR_DOSR"/>
    <property type="match status" value="1"/>
</dbReference>
<accession>A0A937CTV6</accession>
<evidence type="ECO:0000256" key="3">
    <source>
        <dbReference type="ARBA" id="ARBA00023163"/>
    </source>
</evidence>
<sequence>MGTLFEQWLAADQNPVAVDTRSLRSVGSALFSRSPRALIHGVQDYRSRHDCIYVFVGPDALSSPVSRRLFRIALPYIDTAFRQLSDRGQKDAEQDLVETGFTCSIFADGPFTPETAHTVASPPTHAAPVLGESAPGSSPLSARELEIMKWVRMGKTNSEIAMILNLSTFTVKNHMRRIYRKLDVLNRAQAVGSLEGAYATSAYAGR</sequence>
<dbReference type="GO" id="GO:0003677">
    <property type="term" value="F:DNA binding"/>
    <property type="evidence" value="ECO:0007669"/>
    <property type="project" value="UniProtKB-KW"/>
</dbReference>
<dbReference type="SMART" id="SM00421">
    <property type="entry name" value="HTH_LUXR"/>
    <property type="match status" value="1"/>
</dbReference>
<protein>
    <recommendedName>
        <fullName evidence="4">HTH luxR-type domain-containing protein</fullName>
    </recommendedName>
</protein>
<dbReference type="AlphaFoldDB" id="A0A937CTV6"/>
<dbReference type="PROSITE" id="PS50043">
    <property type="entry name" value="HTH_LUXR_2"/>
    <property type="match status" value="1"/>
</dbReference>
<dbReference type="InterPro" id="IPR016032">
    <property type="entry name" value="Sig_transdc_resp-reg_C-effctor"/>
</dbReference>
<organism evidence="5 6">
    <name type="scientific">Ramlibacter monticola</name>
    <dbReference type="NCBI Taxonomy" id="1926872"/>
    <lineage>
        <taxon>Bacteria</taxon>
        <taxon>Pseudomonadati</taxon>
        <taxon>Pseudomonadota</taxon>
        <taxon>Betaproteobacteria</taxon>
        <taxon>Burkholderiales</taxon>
        <taxon>Comamonadaceae</taxon>
        <taxon>Ramlibacter</taxon>
    </lineage>
</organism>
<name>A0A937CTV6_9BURK</name>
<dbReference type="InterPro" id="IPR000792">
    <property type="entry name" value="Tscrpt_reg_LuxR_C"/>
</dbReference>
<reference evidence="5 6" key="1">
    <citation type="journal article" date="2017" name="Int. J. Syst. Evol. Microbiol.">
        <title>Ramlibacter monticola sp. nov., isolated from forest soil.</title>
        <authorList>
            <person name="Chaudhary D.K."/>
            <person name="Kim J."/>
        </authorList>
    </citation>
    <scope>NUCLEOTIDE SEQUENCE [LARGE SCALE GENOMIC DNA]</scope>
    <source>
        <strain evidence="5 6">KACC 19175</strain>
    </source>
</reference>
<evidence type="ECO:0000313" key="5">
    <source>
        <dbReference type="EMBL" id="MBL0392028.1"/>
    </source>
</evidence>
<dbReference type="PROSITE" id="PS00622">
    <property type="entry name" value="HTH_LUXR_1"/>
    <property type="match status" value="1"/>
</dbReference>
<dbReference type="GO" id="GO:0006355">
    <property type="term" value="P:regulation of DNA-templated transcription"/>
    <property type="evidence" value="ECO:0007669"/>
    <property type="project" value="InterPro"/>
</dbReference>
<dbReference type="InterPro" id="IPR036388">
    <property type="entry name" value="WH-like_DNA-bd_sf"/>
</dbReference>
<gene>
    <name evidence="5" type="ORF">JJ685_12880</name>
</gene>
<feature type="domain" description="HTH luxR-type" evidence="4">
    <location>
        <begin position="133"/>
        <end position="198"/>
    </location>
</feature>
<keyword evidence="6" id="KW-1185">Reference proteome</keyword>
<dbReference type="PANTHER" id="PTHR44688">
    <property type="entry name" value="DNA-BINDING TRANSCRIPTIONAL ACTIVATOR DEVR_DOSR"/>
    <property type="match status" value="1"/>
</dbReference>
<keyword evidence="3" id="KW-0804">Transcription</keyword>
<dbReference type="Gene3D" id="1.10.10.10">
    <property type="entry name" value="Winged helix-like DNA-binding domain superfamily/Winged helix DNA-binding domain"/>
    <property type="match status" value="1"/>
</dbReference>
<evidence type="ECO:0000256" key="2">
    <source>
        <dbReference type="ARBA" id="ARBA00023125"/>
    </source>
</evidence>